<sequence>MSLTSNYLRNRISEYNKEELLDRCMELLQDQHNNVTFPIWSLLILIKWSSQFAGMKAKLKELTDKRFWTVFDGIVKLNDSHLSSFFDGNKSFKAFYVLYNQQFYLQSNSSVEDFSV</sequence>
<protein>
    <submittedName>
        <fullName evidence="1">Uncharacterized protein</fullName>
    </submittedName>
</protein>
<organism evidence="1 2">
    <name type="scientific">Spirosoma oryzae</name>
    <dbReference type="NCBI Taxonomy" id="1469603"/>
    <lineage>
        <taxon>Bacteria</taxon>
        <taxon>Pseudomonadati</taxon>
        <taxon>Bacteroidota</taxon>
        <taxon>Cytophagia</taxon>
        <taxon>Cytophagales</taxon>
        <taxon>Cytophagaceae</taxon>
        <taxon>Spirosoma</taxon>
    </lineage>
</organism>
<keyword evidence="2" id="KW-1185">Reference proteome</keyword>
<comment type="caution">
    <text evidence="1">The sequence shown here is derived from an EMBL/GenBank/DDBJ whole genome shotgun (WGS) entry which is preliminary data.</text>
</comment>
<dbReference type="EMBL" id="PVTE01000058">
    <property type="protein sequence ID" value="PRY20397.1"/>
    <property type="molecule type" value="Genomic_DNA"/>
</dbReference>
<evidence type="ECO:0000313" key="1">
    <source>
        <dbReference type="EMBL" id="PRY20397.1"/>
    </source>
</evidence>
<name>A0A2T0RGY0_9BACT</name>
<dbReference type="AlphaFoldDB" id="A0A2T0RGY0"/>
<accession>A0A2T0RGY0</accession>
<dbReference type="Proteomes" id="UP000238375">
    <property type="component" value="Unassembled WGS sequence"/>
</dbReference>
<gene>
    <name evidence="1" type="ORF">CLV58_1584</name>
</gene>
<proteinExistence type="predicted"/>
<reference evidence="1 2" key="1">
    <citation type="submission" date="2018-03" db="EMBL/GenBank/DDBJ databases">
        <title>Genomic Encyclopedia of Archaeal and Bacterial Type Strains, Phase II (KMG-II): from individual species to whole genera.</title>
        <authorList>
            <person name="Goeker M."/>
        </authorList>
    </citation>
    <scope>NUCLEOTIDE SEQUENCE [LARGE SCALE GENOMIC DNA]</scope>
    <source>
        <strain evidence="1 2">DSM 28354</strain>
    </source>
</reference>
<evidence type="ECO:0000313" key="2">
    <source>
        <dbReference type="Proteomes" id="UP000238375"/>
    </source>
</evidence>